<dbReference type="Pfam" id="PF01832">
    <property type="entry name" value="Glucosaminidase"/>
    <property type="match status" value="1"/>
</dbReference>
<dbReference type="InterPro" id="IPR051056">
    <property type="entry name" value="Glycosyl_Hydrolase_73"/>
</dbReference>
<dbReference type="RefSeq" id="WP_168038129.1">
    <property type="nucleotide sequence ID" value="NZ_JAATJH010000004.1"/>
</dbReference>
<feature type="signal peptide" evidence="6">
    <location>
        <begin position="1"/>
        <end position="21"/>
    </location>
</feature>
<dbReference type="SMART" id="SM00257">
    <property type="entry name" value="LysM"/>
    <property type="match status" value="2"/>
</dbReference>
<evidence type="ECO:0000256" key="4">
    <source>
        <dbReference type="ARBA" id="ARBA00032108"/>
    </source>
</evidence>
<dbReference type="SMART" id="SM00047">
    <property type="entry name" value="LYZ2"/>
    <property type="match status" value="1"/>
</dbReference>
<dbReference type="PANTHER" id="PTHR33308">
    <property type="entry name" value="PEPTIDOGLYCAN HYDROLASE FLGJ"/>
    <property type="match status" value="1"/>
</dbReference>
<evidence type="ECO:0000256" key="1">
    <source>
        <dbReference type="ARBA" id="ARBA00022529"/>
    </source>
</evidence>
<accession>A0ABX0XD55</accession>
<dbReference type="SUPFAM" id="SSF54106">
    <property type="entry name" value="LysM domain"/>
    <property type="match status" value="2"/>
</dbReference>
<dbReference type="Gene3D" id="1.10.530.10">
    <property type="match status" value="1"/>
</dbReference>
<dbReference type="InterPro" id="IPR018392">
    <property type="entry name" value="LysM"/>
</dbReference>
<sequence length="447" mass="49830">MPKFLCLFLALVCLGATDLSASSRVYSADQAAYVKRYNKIAMREMERSGVPASIKLAQGLLESDAGRSTLARTANNHFGIKCGRNWKGEEYYKKDDDYNSKGQLIKSCFRQYRNPEASFVAHSEFLRDPAKAFRYGFLFRLKPTDYKGWARGLRKSGYATNPRYPELLISLIDRYNLTQYDRPGAVDPVNVEGPVNEVVSGILRTNDVTYFISEAPVSVAEVAKQVDLSVERLLSYNENLNNNGQRINSGERVYLQKKRRAYRGREAYHTVESGETLFDVAQRYGLRLKILARRNRLKENADPSAGQRIKLRGSKVKEAPQLEGAARQPVLNQPNVPTTPSGQVEMDNSDGSNAGRPSPDAGQVVTPRTTRPSVPTTPETEPRFTNPPTTAPPTVVTPGNNPTYHNVRAKDTLYSISRQYGLTVTALQRLNGMSGTNISVGQQLRVK</sequence>
<dbReference type="InterPro" id="IPR036779">
    <property type="entry name" value="LysM_dom_sf"/>
</dbReference>
<proteinExistence type="predicted"/>
<keyword evidence="1" id="KW-0929">Antimicrobial</keyword>
<evidence type="ECO:0000313" key="9">
    <source>
        <dbReference type="Proteomes" id="UP000770785"/>
    </source>
</evidence>
<feature type="compositionally biased region" description="Polar residues" evidence="5">
    <location>
        <begin position="330"/>
        <end position="342"/>
    </location>
</feature>
<evidence type="ECO:0000256" key="3">
    <source>
        <dbReference type="ARBA" id="ARBA00022801"/>
    </source>
</evidence>
<dbReference type="Gene3D" id="3.10.350.10">
    <property type="entry name" value="LysM domain"/>
    <property type="match status" value="2"/>
</dbReference>
<feature type="compositionally biased region" description="Low complexity" evidence="5">
    <location>
        <begin position="364"/>
        <end position="379"/>
    </location>
</feature>
<evidence type="ECO:0000256" key="5">
    <source>
        <dbReference type="SAM" id="MobiDB-lite"/>
    </source>
</evidence>
<dbReference type="PANTHER" id="PTHR33308:SF9">
    <property type="entry name" value="PEPTIDOGLYCAN HYDROLASE FLGJ"/>
    <property type="match status" value="1"/>
</dbReference>
<name>A0ABX0XD55_9BACT</name>
<keyword evidence="3" id="KW-0378">Hydrolase</keyword>
<feature type="chain" id="PRO_5046717926" description="Peptidoglycan hydrolase" evidence="6">
    <location>
        <begin position="22"/>
        <end position="447"/>
    </location>
</feature>
<evidence type="ECO:0000259" key="7">
    <source>
        <dbReference type="PROSITE" id="PS51782"/>
    </source>
</evidence>
<dbReference type="Pfam" id="PF01476">
    <property type="entry name" value="LysM"/>
    <property type="match status" value="2"/>
</dbReference>
<gene>
    <name evidence="8" type="ORF">GGR27_002747</name>
</gene>
<dbReference type="PROSITE" id="PS51782">
    <property type="entry name" value="LYSM"/>
    <property type="match status" value="2"/>
</dbReference>
<dbReference type="InterPro" id="IPR002901">
    <property type="entry name" value="MGlyc_endo_b_GlcNAc-like_dom"/>
</dbReference>
<feature type="region of interest" description="Disordered" evidence="5">
    <location>
        <begin position="298"/>
        <end position="403"/>
    </location>
</feature>
<organism evidence="8 9">
    <name type="scientific">Neolewinella antarctica</name>
    <dbReference type="NCBI Taxonomy" id="442734"/>
    <lineage>
        <taxon>Bacteria</taxon>
        <taxon>Pseudomonadati</taxon>
        <taxon>Bacteroidota</taxon>
        <taxon>Saprospiria</taxon>
        <taxon>Saprospirales</taxon>
        <taxon>Lewinellaceae</taxon>
        <taxon>Neolewinella</taxon>
    </lineage>
</organism>
<dbReference type="Proteomes" id="UP000770785">
    <property type="component" value="Unassembled WGS sequence"/>
</dbReference>
<keyword evidence="9" id="KW-1185">Reference proteome</keyword>
<keyword evidence="6" id="KW-0732">Signal</keyword>
<evidence type="ECO:0000313" key="8">
    <source>
        <dbReference type="EMBL" id="NJC27234.1"/>
    </source>
</evidence>
<evidence type="ECO:0000256" key="2">
    <source>
        <dbReference type="ARBA" id="ARBA00022638"/>
    </source>
</evidence>
<feature type="domain" description="LysM" evidence="7">
    <location>
        <begin position="267"/>
        <end position="311"/>
    </location>
</feature>
<keyword evidence="2" id="KW-0081">Bacteriolytic enzyme</keyword>
<dbReference type="EMBL" id="JAATJH010000004">
    <property type="protein sequence ID" value="NJC27234.1"/>
    <property type="molecule type" value="Genomic_DNA"/>
</dbReference>
<protein>
    <recommendedName>
        <fullName evidence="4">Peptidoglycan hydrolase</fullName>
    </recommendedName>
</protein>
<reference evidence="8 9" key="1">
    <citation type="submission" date="2020-03" db="EMBL/GenBank/DDBJ databases">
        <title>Genomic Encyclopedia of Type Strains, Phase IV (KMG-IV): sequencing the most valuable type-strain genomes for metagenomic binning, comparative biology and taxonomic classification.</title>
        <authorList>
            <person name="Goeker M."/>
        </authorList>
    </citation>
    <scope>NUCLEOTIDE SEQUENCE [LARGE SCALE GENOMIC DNA]</scope>
    <source>
        <strain evidence="8 9">DSM 105096</strain>
    </source>
</reference>
<comment type="caution">
    <text evidence="8">The sequence shown here is derived from an EMBL/GenBank/DDBJ whole genome shotgun (WGS) entry which is preliminary data.</text>
</comment>
<dbReference type="CDD" id="cd00118">
    <property type="entry name" value="LysM"/>
    <property type="match status" value="2"/>
</dbReference>
<evidence type="ECO:0000256" key="6">
    <source>
        <dbReference type="SAM" id="SignalP"/>
    </source>
</evidence>
<feature type="compositionally biased region" description="Low complexity" evidence="5">
    <location>
        <begin position="386"/>
        <end position="403"/>
    </location>
</feature>
<feature type="domain" description="LysM" evidence="7">
    <location>
        <begin position="403"/>
        <end position="446"/>
    </location>
</feature>